<dbReference type="OrthoDB" id="3045817at2759"/>
<keyword evidence="6" id="KW-1185">Reference proteome</keyword>
<feature type="domain" description="Carboxylesterase type B" evidence="4">
    <location>
        <begin position="1"/>
        <end position="61"/>
    </location>
</feature>
<dbReference type="InterPro" id="IPR002018">
    <property type="entry name" value="CarbesteraseB"/>
</dbReference>
<dbReference type="STRING" id="1314781.A0A165ZGV5"/>
<accession>A0A165ZGV5</accession>
<dbReference type="InterPro" id="IPR029058">
    <property type="entry name" value="AB_hydrolase_fold"/>
</dbReference>
<dbReference type="EMBL" id="KV426311">
    <property type="protein sequence ID" value="KZV82629.1"/>
    <property type="molecule type" value="Genomic_DNA"/>
</dbReference>
<feature type="transmembrane region" description="Helical" evidence="3">
    <location>
        <begin position="76"/>
        <end position="98"/>
    </location>
</feature>
<gene>
    <name evidence="5" type="ORF">EXIGLDRAFT_338477</name>
</gene>
<evidence type="ECO:0000313" key="6">
    <source>
        <dbReference type="Proteomes" id="UP000077266"/>
    </source>
</evidence>
<dbReference type="Pfam" id="PF00135">
    <property type="entry name" value="COesterase"/>
    <property type="match status" value="1"/>
</dbReference>
<keyword evidence="3" id="KW-1133">Transmembrane helix</keyword>
<sequence length="117" mass="12788">MSERCLTVNVFRPAGLDTAKLVPVMIWIYGGGSQSGTVSVYNAPSIVRSTPIVVLSPNYRLRCSLWRGRARICRRLVAMWSTAIMGQSAGAIGLWHLVLQAAEKGVRKVFGGGVWVR</sequence>
<reference evidence="5 6" key="1">
    <citation type="journal article" date="2016" name="Mol. Biol. Evol.">
        <title>Comparative Genomics of Early-Diverging Mushroom-Forming Fungi Provides Insights into the Origins of Lignocellulose Decay Capabilities.</title>
        <authorList>
            <person name="Nagy L.G."/>
            <person name="Riley R."/>
            <person name="Tritt A."/>
            <person name="Adam C."/>
            <person name="Daum C."/>
            <person name="Floudas D."/>
            <person name="Sun H."/>
            <person name="Yadav J.S."/>
            <person name="Pangilinan J."/>
            <person name="Larsson K.H."/>
            <person name="Matsuura K."/>
            <person name="Barry K."/>
            <person name="Labutti K."/>
            <person name="Kuo R."/>
            <person name="Ohm R.A."/>
            <person name="Bhattacharya S.S."/>
            <person name="Shirouzu T."/>
            <person name="Yoshinaga Y."/>
            <person name="Martin F.M."/>
            <person name="Grigoriev I.V."/>
            <person name="Hibbett D.S."/>
        </authorList>
    </citation>
    <scope>NUCLEOTIDE SEQUENCE [LARGE SCALE GENOMIC DNA]</scope>
    <source>
        <strain evidence="5 6">HHB12029</strain>
    </source>
</reference>
<proteinExistence type="inferred from homology"/>
<evidence type="ECO:0000256" key="1">
    <source>
        <dbReference type="ARBA" id="ARBA00005964"/>
    </source>
</evidence>
<dbReference type="InterPro" id="IPR050654">
    <property type="entry name" value="AChE-related_enzymes"/>
</dbReference>
<evidence type="ECO:0000256" key="2">
    <source>
        <dbReference type="ARBA" id="ARBA00022801"/>
    </source>
</evidence>
<dbReference type="GO" id="GO:0052689">
    <property type="term" value="F:carboxylic ester hydrolase activity"/>
    <property type="evidence" value="ECO:0007669"/>
    <property type="project" value="TreeGrafter"/>
</dbReference>
<evidence type="ECO:0000313" key="5">
    <source>
        <dbReference type="EMBL" id="KZV82629.1"/>
    </source>
</evidence>
<name>A0A165ZGV5_EXIGL</name>
<dbReference type="SUPFAM" id="SSF53474">
    <property type="entry name" value="alpha/beta-Hydrolases"/>
    <property type="match status" value="1"/>
</dbReference>
<protein>
    <submittedName>
        <fullName evidence="5">Alpha/beta-hydrolase</fullName>
    </submittedName>
</protein>
<dbReference type="InParanoid" id="A0A165ZGV5"/>
<evidence type="ECO:0000259" key="4">
    <source>
        <dbReference type="Pfam" id="PF00135"/>
    </source>
</evidence>
<dbReference type="Gene3D" id="3.40.50.1820">
    <property type="entry name" value="alpha/beta hydrolase"/>
    <property type="match status" value="1"/>
</dbReference>
<comment type="similarity">
    <text evidence="1">Belongs to the type-B carboxylesterase/lipase family.</text>
</comment>
<dbReference type="Proteomes" id="UP000077266">
    <property type="component" value="Unassembled WGS sequence"/>
</dbReference>
<keyword evidence="3" id="KW-0472">Membrane</keyword>
<dbReference type="AlphaFoldDB" id="A0A165ZGV5"/>
<evidence type="ECO:0000256" key="3">
    <source>
        <dbReference type="SAM" id="Phobius"/>
    </source>
</evidence>
<keyword evidence="3" id="KW-0812">Transmembrane</keyword>
<dbReference type="PANTHER" id="PTHR43918:SF4">
    <property type="entry name" value="CARBOXYLIC ESTER HYDROLASE"/>
    <property type="match status" value="1"/>
</dbReference>
<organism evidence="5 6">
    <name type="scientific">Exidia glandulosa HHB12029</name>
    <dbReference type="NCBI Taxonomy" id="1314781"/>
    <lineage>
        <taxon>Eukaryota</taxon>
        <taxon>Fungi</taxon>
        <taxon>Dikarya</taxon>
        <taxon>Basidiomycota</taxon>
        <taxon>Agaricomycotina</taxon>
        <taxon>Agaricomycetes</taxon>
        <taxon>Auriculariales</taxon>
        <taxon>Exidiaceae</taxon>
        <taxon>Exidia</taxon>
    </lineage>
</organism>
<keyword evidence="2 5" id="KW-0378">Hydrolase</keyword>
<dbReference type="PANTHER" id="PTHR43918">
    <property type="entry name" value="ACETYLCHOLINESTERASE"/>
    <property type="match status" value="1"/>
</dbReference>